<reference evidence="2" key="1">
    <citation type="submission" date="2018-12" db="EMBL/GenBank/DDBJ databases">
        <authorList>
            <person name="Ashton P.M."/>
            <person name="Dallman T."/>
            <person name="Nair S."/>
            <person name="De Pinna E."/>
            <person name="Peters T."/>
            <person name="Grant K."/>
        </authorList>
    </citation>
    <scope>NUCLEOTIDE SEQUENCE</scope>
    <source>
        <strain evidence="2">650060</strain>
    </source>
</reference>
<gene>
    <name evidence="2" type="ORF">EKG95_26210</name>
</gene>
<name>A0A5X6ERH2_SALET</name>
<dbReference type="AlphaFoldDB" id="A0A5X6ERH2"/>
<proteinExistence type="predicted"/>
<evidence type="ECO:0000256" key="1">
    <source>
        <dbReference type="SAM" id="MobiDB-lite"/>
    </source>
</evidence>
<accession>A0A5X6ERH2</accession>
<organism evidence="2">
    <name type="scientific">Salmonella enterica subsp. enterica serovar Aqua</name>
    <dbReference type="NCBI Taxonomy" id="1302615"/>
    <lineage>
        <taxon>Bacteria</taxon>
        <taxon>Pseudomonadati</taxon>
        <taxon>Pseudomonadota</taxon>
        <taxon>Gammaproteobacteria</taxon>
        <taxon>Enterobacterales</taxon>
        <taxon>Enterobacteriaceae</taxon>
        <taxon>Salmonella</taxon>
    </lineage>
</organism>
<sequence length="65" mass="6676">MTDSTGRQVLLGITKCGNSYVRAMLIHGVRAGGCTAGAGDHRADKGHLPGRGEPQGVTQDADASR</sequence>
<protein>
    <submittedName>
        <fullName evidence="2">Uncharacterized protein</fullName>
    </submittedName>
</protein>
<dbReference type="EMBL" id="AAHUDZ010000071">
    <property type="protein sequence ID" value="ECA3795237.1"/>
    <property type="molecule type" value="Genomic_DNA"/>
</dbReference>
<feature type="region of interest" description="Disordered" evidence="1">
    <location>
        <begin position="35"/>
        <end position="65"/>
    </location>
</feature>
<evidence type="ECO:0000313" key="2">
    <source>
        <dbReference type="EMBL" id="ECA3795237.1"/>
    </source>
</evidence>
<comment type="caution">
    <text evidence="2">The sequence shown here is derived from an EMBL/GenBank/DDBJ whole genome shotgun (WGS) entry which is preliminary data.</text>
</comment>